<keyword evidence="2" id="KW-1185">Reference proteome</keyword>
<evidence type="ECO:0000313" key="2">
    <source>
        <dbReference type="Proteomes" id="UP000219111"/>
    </source>
</evidence>
<evidence type="ECO:0000313" key="1">
    <source>
        <dbReference type="EMBL" id="SOB94559.1"/>
    </source>
</evidence>
<proteinExistence type="predicted"/>
<reference evidence="2" key="1">
    <citation type="submission" date="2017-08" db="EMBL/GenBank/DDBJ databases">
        <authorList>
            <person name="Varghese N."/>
            <person name="Submissions S."/>
        </authorList>
    </citation>
    <scope>NUCLEOTIDE SEQUENCE [LARGE SCALE GENOMIC DNA]</scope>
    <source>
        <strain evidence="2">JA276</strain>
    </source>
</reference>
<name>A0A285RLI6_9RHOB</name>
<accession>A0A285RLI6</accession>
<sequence>MTPVWHGNGGHALAAVALRGAFLNAAVCQSGPDVLGWHEQRGIG</sequence>
<dbReference type="EMBL" id="OBMT01000001">
    <property type="protein sequence ID" value="SOB94559.1"/>
    <property type="molecule type" value="Genomic_DNA"/>
</dbReference>
<gene>
    <name evidence="1" type="ORF">SAMN05877831_101510</name>
</gene>
<dbReference type="Proteomes" id="UP000219111">
    <property type="component" value="Unassembled WGS sequence"/>
</dbReference>
<organism evidence="1 2">
    <name type="scientific">Rhodobacter maris</name>
    <dbReference type="NCBI Taxonomy" id="446682"/>
    <lineage>
        <taxon>Bacteria</taxon>
        <taxon>Pseudomonadati</taxon>
        <taxon>Pseudomonadota</taxon>
        <taxon>Alphaproteobacteria</taxon>
        <taxon>Rhodobacterales</taxon>
        <taxon>Rhodobacter group</taxon>
        <taxon>Rhodobacter</taxon>
    </lineage>
</organism>
<protein>
    <submittedName>
        <fullName evidence="1">Uncharacterized protein</fullName>
    </submittedName>
</protein>
<dbReference type="AlphaFoldDB" id="A0A285RLI6"/>